<feature type="region of interest" description="Disordered" evidence="9">
    <location>
        <begin position="1"/>
        <end position="96"/>
    </location>
</feature>
<gene>
    <name evidence="11" type="ORF">M430DRAFT_104021</name>
</gene>
<comment type="subunit">
    <text evidence="8">Heterodimer. The mRNA-capping enzyme is composed of two separate chains alpha and beta, respectively a mRNA guanylyltransferase and an mRNA 5'-triphosphate monophosphatase.</text>
</comment>
<dbReference type="GO" id="GO:0140818">
    <property type="term" value="F:mRNA 5'-triphosphate monophosphatase activity"/>
    <property type="evidence" value="ECO:0007669"/>
    <property type="project" value="UniProtKB-EC"/>
</dbReference>
<comment type="function">
    <text evidence="8">First step of mRNA capping. Converts the 5'-triphosphate end of a nascent mRNA chain into a diphosphate end.</text>
</comment>
<dbReference type="OrthoDB" id="272147at2759"/>
<evidence type="ECO:0000256" key="8">
    <source>
        <dbReference type="RuleBase" id="RU367053"/>
    </source>
</evidence>
<dbReference type="GO" id="GO:0031533">
    <property type="term" value="C:mRNA capping enzyme complex"/>
    <property type="evidence" value="ECO:0007669"/>
    <property type="project" value="UniProtKB-UniRule"/>
</dbReference>
<feature type="compositionally biased region" description="Basic and acidic residues" evidence="9">
    <location>
        <begin position="1"/>
        <end position="29"/>
    </location>
</feature>
<dbReference type="Gene3D" id="3.20.100.10">
    <property type="entry name" value="mRNA triphosphatase Cet1-like"/>
    <property type="match status" value="1"/>
</dbReference>
<reference evidence="11 12" key="1">
    <citation type="journal article" date="2018" name="New Phytol.">
        <title>Comparative genomics and transcriptomics depict ericoid mycorrhizal fungi as versatile saprotrophs and plant mutualists.</title>
        <authorList>
            <person name="Martino E."/>
            <person name="Morin E."/>
            <person name="Grelet G.A."/>
            <person name="Kuo A."/>
            <person name="Kohler A."/>
            <person name="Daghino S."/>
            <person name="Barry K.W."/>
            <person name="Cichocki N."/>
            <person name="Clum A."/>
            <person name="Dockter R.B."/>
            <person name="Hainaut M."/>
            <person name="Kuo R.C."/>
            <person name="LaButti K."/>
            <person name="Lindahl B.D."/>
            <person name="Lindquist E.A."/>
            <person name="Lipzen A."/>
            <person name="Khouja H.R."/>
            <person name="Magnuson J."/>
            <person name="Murat C."/>
            <person name="Ohm R.A."/>
            <person name="Singer S.W."/>
            <person name="Spatafora J.W."/>
            <person name="Wang M."/>
            <person name="Veneault-Fourrey C."/>
            <person name="Henrissat B."/>
            <person name="Grigoriev I.V."/>
            <person name="Martin F.M."/>
            <person name="Perotto S."/>
        </authorList>
    </citation>
    <scope>NUCLEOTIDE SEQUENCE [LARGE SCALE GENOMIC DNA]</scope>
    <source>
        <strain evidence="11 12">ATCC 22711</strain>
    </source>
</reference>
<evidence type="ECO:0000256" key="4">
    <source>
        <dbReference type="ARBA" id="ARBA00022664"/>
    </source>
</evidence>
<comment type="similarity">
    <text evidence="3 8">Belongs to the fungal TPase family.</text>
</comment>
<evidence type="ECO:0000256" key="3">
    <source>
        <dbReference type="ARBA" id="ARBA00006345"/>
    </source>
</evidence>
<evidence type="ECO:0000256" key="5">
    <source>
        <dbReference type="ARBA" id="ARBA00022801"/>
    </source>
</evidence>
<dbReference type="InterPro" id="IPR040343">
    <property type="entry name" value="Cet1/Ctl1"/>
</dbReference>
<dbReference type="PANTHER" id="PTHR28118:SF1">
    <property type="entry name" value="POLYNUCLEOTIDE 5'-TRIPHOSPHATASE CTL1-RELATED"/>
    <property type="match status" value="1"/>
</dbReference>
<keyword evidence="6 8" id="KW-0539">Nucleus</keyword>
<dbReference type="AlphaFoldDB" id="A0A2T3AYZ6"/>
<organism evidence="11 12">
    <name type="scientific">Amorphotheca resinae ATCC 22711</name>
    <dbReference type="NCBI Taxonomy" id="857342"/>
    <lineage>
        <taxon>Eukaryota</taxon>
        <taxon>Fungi</taxon>
        <taxon>Dikarya</taxon>
        <taxon>Ascomycota</taxon>
        <taxon>Pezizomycotina</taxon>
        <taxon>Leotiomycetes</taxon>
        <taxon>Helotiales</taxon>
        <taxon>Amorphothecaceae</taxon>
        <taxon>Amorphotheca</taxon>
    </lineage>
</organism>
<keyword evidence="4 8" id="KW-0507">mRNA processing</keyword>
<sequence length="428" mass="48182">MEGRETPIEQHQQIERDEMKPQTNGDHRTPSGTNSSPQQPPKKRTRYTEPPIWARSVLGRTKGSYGSIKVNQKANGNRPVVNIPAPAPPPPAAPPPVAPPPAAVEINGHGHIPPPVAPIDDPSRILGPWEKSITGKKPFEHMTKIVADWLYLNVVSRNDIGELASRGVEIEIEAKLGQLINKDTNERYYLPVLSECVLAENARVGFRSSMTELQHRSLNDFLNQKVKETHPQNPGAQRRVPIDYLHRRETDKFFELPPSHINSLPPVIRERLNPRHAIKVRVTYAQEPKEQKTILAKIIKARIADIDIYNPNLPLDCRISINFEMQYEGEVEDLKAASIENRIPDRNKDRLSYKQSHYQIDLTQVTQVTSVNGVNRTDKEHELEIEVSTAAIREQGRRAAAGEPNEYVSLVEGLLDNVRVLSRAVPPP</sequence>
<dbReference type="InParanoid" id="A0A2T3AYZ6"/>
<evidence type="ECO:0000256" key="6">
    <source>
        <dbReference type="ARBA" id="ARBA00023242"/>
    </source>
</evidence>
<dbReference type="InterPro" id="IPR037009">
    <property type="entry name" value="mRNA_triPase_Cet1_sf"/>
</dbReference>
<protein>
    <recommendedName>
        <fullName evidence="8">mRNA-capping enzyme subunit beta</fullName>
        <ecNumber evidence="8">3.6.1.74</ecNumber>
    </recommendedName>
    <alternativeName>
        <fullName evidence="8">mRNA 5'-phosphatase</fullName>
    </alternativeName>
    <alternativeName>
        <fullName evidence="8">mRNA 5'-triphosphate monophosphatase</fullName>
    </alternativeName>
</protein>
<dbReference type="EC" id="3.6.1.74" evidence="8"/>
<dbReference type="GO" id="GO:0004651">
    <property type="term" value="F:polynucleotide 5'-phosphatase activity"/>
    <property type="evidence" value="ECO:0007669"/>
    <property type="project" value="UniProtKB-UniRule"/>
</dbReference>
<evidence type="ECO:0000256" key="2">
    <source>
        <dbReference type="ARBA" id="ARBA00004123"/>
    </source>
</evidence>
<dbReference type="EMBL" id="KZ679013">
    <property type="protein sequence ID" value="PSS15261.1"/>
    <property type="molecule type" value="Genomic_DNA"/>
</dbReference>
<comment type="cofactor">
    <cofactor evidence="1 8">
        <name>Mg(2+)</name>
        <dbReference type="ChEBI" id="CHEBI:18420"/>
    </cofactor>
</comment>
<evidence type="ECO:0000256" key="7">
    <source>
        <dbReference type="ARBA" id="ARBA00047740"/>
    </source>
</evidence>
<name>A0A2T3AYZ6_AMORE</name>
<comment type="catalytic activity">
    <reaction evidence="7">
        <text>a 5'-end triphospho-ribonucleoside in mRNA + H2O = a 5'-end diphospho-ribonucleoside in mRNA + phosphate + H(+)</text>
        <dbReference type="Rhea" id="RHEA:67004"/>
        <dbReference type="Rhea" id="RHEA-COMP:17164"/>
        <dbReference type="Rhea" id="RHEA-COMP:17165"/>
        <dbReference type="ChEBI" id="CHEBI:15377"/>
        <dbReference type="ChEBI" id="CHEBI:15378"/>
        <dbReference type="ChEBI" id="CHEBI:43474"/>
        <dbReference type="ChEBI" id="CHEBI:167616"/>
        <dbReference type="ChEBI" id="CHEBI:167618"/>
        <dbReference type="EC" id="3.6.1.74"/>
    </reaction>
    <physiologicalReaction direction="left-to-right" evidence="7">
        <dbReference type="Rhea" id="RHEA:67005"/>
    </physiologicalReaction>
</comment>
<dbReference type="Proteomes" id="UP000241818">
    <property type="component" value="Unassembled WGS sequence"/>
</dbReference>
<dbReference type="Pfam" id="PF02940">
    <property type="entry name" value="mRNA_triPase"/>
    <property type="match status" value="1"/>
</dbReference>
<feature type="domain" description="mRNA triphosphatase Cet1-like" evidence="10">
    <location>
        <begin position="140"/>
        <end position="387"/>
    </location>
</feature>
<dbReference type="STRING" id="857342.A0A2T3AYZ6"/>
<comment type="subcellular location">
    <subcellularLocation>
        <location evidence="2 8">Nucleus</location>
    </subcellularLocation>
</comment>
<keyword evidence="5 8" id="KW-0378">Hydrolase</keyword>
<dbReference type="GO" id="GO:0006370">
    <property type="term" value="P:7-methylguanosine mRNA capping"/>
    <property type="evidence" value="ECO:0007669"/>
    <property type="project" value="UniProtKB-UniRule"/>
</dbReference>
<evidence type="ECO:0000259" key="10">
    <source>
        <dbReference type="Pfam" id="PF02940"/>
    </source>
</evidence>
<dbReference type="GeneID" id="36568976"/>
<evidence type="ECO:0000313" key="12">
    <source>
        <dbReference type="Proteomes" id="UP000241818"/>
    </source>
</evidence>
<keyword evidence="8" id="KW-0506">mRNA capping</keyword>
<feature type="compositionally biased region" description="Pro residues" evidence="9">
    <location>
        <begin position="85"/>
        <end position="96"/>
    </location>
</feature>
<dbReference type="RefSeq" id="XP_024719860.1">
    <property type="nucleotide sequence ID" value="XM_024860895.1"/>
</dbReference>
<evidence type="ECO:0000313" key="11">
    <source>
        <dbReference type="EMBL" id="PSS15261.1"/>
    </source>
</evidence>
<dbReference type="PANTHER" id="PTHR28118">
    <property type="entry name" value="POLYNUCLEOTIDE 5'-TRIPHOSPHATASE-RELATED"/>
    <property type="match status" value="1"/>
</dbReference>
<evidence type="ECO:0000256" key="9">
    <source>
        <dbReference type="SAM" id="MobiDB-lite"/>
    </source>
</evidence>
<evidence type="ECO:0000256" key="1">
    <source>
        <dbReference type="ARBA" id="ARBA00001946"/>
    </source>
</evidence>
<dbReference type="SUPFAM" id="SSF55154">
    <property type="entry name" value="CYTH-like phosphatases"/>
    <property type="match status" value="1"/>
</dbReference>
<dbReference type="CDD" id="cd07470">
    <property type="entry name" value="CYTH-like_mRNA_RTPase"/>
    <property type="match status" value="1"/>
</dbReference>
<dbReference type="InterPro" id="IPR033469">
    <property type="entry name" value="CYTH-like_dom_sf"/>
</dbReference>
<keyword evidence="12" id="KW-1185">Reference proteome</keyword>
<accession>A0A2T3AYZ6</accession>
<dbReference type="InterPro" id="IPR004206">
    <property type="entry name" value="mRNA_triPase_Cet1"/>
</dbReference>
<proteinExistence type="inferred from homology"/>